<organism evidence="2 3">
    <name type="scientific">Mycena venus</name>
    <dbReference type="NCBI Taxonomy" id="2733690"/>
    <lineage>
        <taxon>Eukaryota</taxon>
        <taxon>Fungi</taxon>
        <taxon>Dikarya</taxon>
        <taxon>Basidiomycota</taxon>
        <taxon>Agaricomycotina</taxon>
        <taxon>Agaricomycetes</taxon>
        <taxon>Agaricomycetidae</taxon>
        <taxon>Agaricales</taxon>
        <taxon>Marasmiineae</taxon>
        <taxon>Mycenaceae</taxon>
        <taxon>Mycena</taxon>
    </lineage>
</organism>
<feature type="compositionally biased region" description="Basic residues" evidence="1">
    <location>
        <begin position="200"/>
        <end position="217"/>
    </location>
</feature>
<gene>
    <name evidence="2" type="ORF">MVEN_02517100</name>
</gene>
<name>A0A8H6WUJ9_9AGAR</name>
<proteinExistence type="predicted"/>
<dbReference type="AlphaFoldDB" id="A0A8H6WUJ9"/>
<keyword evidence="3" id="KW-1185">Reference proteome</keyword>
<accession>A0A8H6WUJ9</accession>
<feature type="compositionally biased region" description="Pro residues" evidence="1">
    <location>
        <begin position="378"/>
        <end position="387"/>
    </location>
</feature>
<comment type="caution">
    <text evidence="2">The sequence shown here is derived from an EMBL/GenBank/DDBJ whole genome shotgun (WGS) entry which is preliminary data.</text>
</comment>
<dbReference type="Proteomes" id="UP000620124">
    <property type="component" value="Unassembled WGS sequence"/>
</dbReference>
<feature type="compositionally biased region" description="Basic and acidic residues" evidence="1">
    <location>
        <begin position="277"/>
        <end position="290"/>
    </location>
</feature>
<feature type="compositionally biased region" description="Low complexity" evidence="1">
    <location>
        <begin position="324"/>
        <end position="336"/>
    </location>
</feature>
<feature type="compositionally biased region" description="Basic and acidic residues" evidence="1">
    <location>
        <begin position="240"/>
        <end position="251"/>
    </location>
</feature>
<evidence type="ECO:0000313" key="2">
    <source>
        <dbReference type="EMBL" id="KAF7328874.1"/>
    </source>
</evidence>
<protein>
    <submittedName>
        <fullName evidence="2">Uncharacterized protein</fullName>
    </submittedName>
</protein>
<dbReference type="EMBL" id="JACAZI010000034">
    <property type="protein sequence ID" value="KAF7328874.1"/>
    <property type="molecule type" value="Genomic_DNA"/>
</dbReference>
<reference evidence="2" key="1">
    <citation type="submission" date="2020-05" db="EMBL/GenBank/DDBJ databases">
        <title>Mycena genomes resolve the evolution of fungal bioluminescence.</title>
        <authorList>
            <person name="Tsai I.J."/>
        </authorList>
    </citation>
    <scope>NUCLEOTIDE SEQUENCE</scope>
    <source>
        <strain evidence="2">CCC161011</strain>
    </source>
</reference>
<sequence length="486" mass="52370">MFESLPRYNSCHKYELPKDHLLPPAPRNTEEHLAQISKQLFALCYSVESFVNLPNEELLLGFSPAVWKFFHEVILQLPRQLDLKSIQDALMNLYETIVHTQNTAEFTIDELVNPGANVPDPLTIIADGEPSNKMVPIDTVIDGNPFCARDDFELVQNVISATDFSEYTIEFVPDEVPQPEVAGPSGENEVLVEGPAPSKPARKGKAPAKSSKGKGKAKVVESETSEAEEMVEVAAPTETSKGKGNREKIESEESAEAPAPVRSTRGKAKAKAAGVDTEAKKPATRGREAASETSKIRATLPATRARSARIAAKANPNANPPSAPAAAAPTSANRTPSPSPTPTEEIDPDTGIFTGRVRSTIPPPPSPPAAAETRLQRPRPPPSPPRAPDGAVATADAGPSTSTMPPRIQKRARFAESEEETEARLAKRGTYYGQRHGHGQEGYEGEAEEIPAGHTAQYCSWRRGVYHAAASEIGEELNFFTVLVAK</sequence>
<evidence type="ECO:0000256" key="1">
    <source>
        <dbReference type="SAM" id="MobiDB-lite"/>
    </source>
</evidence>
<feature type="region of interest" description="Disordered" evidence="1">
    <location>
        <begin position="176"/>
        <end position="449"/>
    </location>
</feature>
<evidence type="ECO:0000313" key="3">
    <source>
        <dbReference type="Proteomes" id="UP000620124"/>
    </source>
</evidence>
<dbReference type="OrthoDB" id="3063835at2759"/>